<dbReference type="Pfam" id="PF08955">
    <property type="entry name" value="BofC_C"/>
    <property type="match status" value="1"/>
</dbReference>
<dbReference type="InterPro" id="IPR015050">
    <property type="entry name" value="BofC_C"/>
</dbReference>
<dbReference type="Proteomes" id="UP000824093">
    <property type="component" value="Unassembled WGS sequence"/>
</dbReference>
<accession>A0A9D1S946</accession>
<name>A0A9D1S946_9FIRM</name>
<evidence type="ECO:0000259" key="1">
    <source>
        <dbReference type="Pfam" id="PF08955"/>
    </source>
</evidence>
<reference evidence="2" key="2">
    <citation type="journal article" date="2021" name="PeerJ">
        <title>Extensive microbial diversity within the chicken gut microbiome revealed by metagenomics and culture.</title>
        <authorList>
            <person name="Gilroy R."/>
            <person name="Ravi A."/>
            <person name="Getino M."/>
            <person name="Pursley I."/>
            <person name="Horton D.L."/>
            <person name="Alikhan N.F."/>
            <person name="Baker D."/>
            <person name="Gharbi K."/>
            <person name="Hall N."/>
            <person name="Watson M."/>
            <person name="Adriaenssens E.M."/>
            <person name="Foster-Nyarko E."/>
            <person name="Jarju S."/>
            <person name="Secka A."/>
            <person name="Antonio M."/>
            <person name="Oren A."/>
            <person name="Chaudhuri R.R."/>
            <person name="La Ragione R."/>
            <person name="Hildebrand F."/>
            <person name="Pallen M.J."/>
        </authorList>
    </citation>
    <scope>NUCLEOTIDE SEQUENCE</scope>
    <source>
        <strain evidence="2">CHK195-15760</strain>
    </source>
</reference>
<dbReference type="EMBL" id="DVNH01000001">
    <property type="protein sequence ID" value="HIU51008.1"/>
    <property type="molecule type" value="Genomic_DNA"/>
</dbReference>
<evidence type="ECO:0000313" key="3">
    <source>
        <dbReference type="Proteomes" id="UP000824093"/>
    </source>
</evidence>
<protein>
    <submittedName>
        <fullName evidence="2">BofC C-terminal domain-containing protein</fullName>
    </submittedName>
</protein>
<feature type="domain" description="Bypass of forespore C C-terminal" evidence="1">
    <location>
        <begin position="53"/>
        <end position="108"/>
    </location>
</feature>
<evidence type="ECO:0000313" key="2">
    <source>
        <dbReference type="EMBL" id="HIU51008.1"/>
    </source>
</evidence>
<reference evidence="2" key="1">
    <citation type="submission" date="2020-10" db="EMBL/GenBank/DDBJ databases">
        <authorList>
            <person name="Gilroy R."/>
        </authorList>
    </citation>
    <scope>NUCLEOTIDE SEQUENCE</scope>
    <source>
        <strain evidence="2">CHK195-15760</strain>
    </source>
</reference>
<dbReference type="AlphaFoldDB" id="A0A9D1S946"/>
<organism evidence="2 3">
    <name type="scientific">Candidatus Merdicola faecigallinarum</name>
    <dbReference type="NCBI Taxonomy" id="2840862"/>
    <lineage>
        <taxon>Bacteria</taxon>
        <taxon>Bacillati</taxon>
        <taxon>Bacillota</taxon>
        <taxon>Clostridia</taxon>
        <taxon>Candidatus Merdicola</taxon>
    </lineage>
</organism>
<feature type="non-terminal residue" evidence="2">
    <location>
        <position position="1"/>
    </location>
</feature>
<sequence>VELPIEFVNKTQEEIEELASEKMLLESFSAYEIVFLKEEEGFCNEHYLLKEGEDGNIAIYKLDENEQESLYENTSIAVEYLPQTDQIQIKNGIKAYGKEQLNSILEDYE</sequence>
<comment type="caution">
    <text evidence="2">The sequence shown here is derived from an EMBL/GenBank/DDBJ whole genome shotgun (WGS) entry which is preliminary data.</text>
</comment>
<gene>
    <name evidence="2" type="ORF">IAB70_00005</name>
</gene>
<proteinExistence type="predicted"/>